<evidence type="ECO:0000313" key="7">
    <source>
        <dbReference type="Proteomes" id="UP001431217"/>
    </source>
</evidence>
<dbReference type="GO" id="GO:0008168">
    <property type="term" value="F:methyltransferase activity"/>
    <property type="evidence" value="ECO:0007669"/>
    <property type="project" value="UniProtKB-KW"/>
</dbReference>
<dbReference type="CDD" id="cd02440">
    <property type="entry name" value="AdoMet_MTases"/>
    <property type="match status" value="1"/>
</dbReference>
<keyword evidence="7" id="KW-1185">Reference proteome</keyword>
<dbReference type="EMBL" id="JAMBEP010000001">
    <property type="protein sequence ID" value="MCL1634811.1"/>
    <property type="molecule type" value="Genomic_DNA"/>
</dbReference>
<accession>A0ABT0MIX2</accession>
<dbReference type="Gene3D" id="3.40.50.150">
    <property type="entry name" value="Vaccinia Virus protein VP39"/>
    <property type="match status" value="1"/>
</dbReference>
<dbReference type="Proteomes" id="UP001431217">
    <property type="component" value="Unassembled WGS sequence"/>
</dbReference>
<evidence type="ECO:0000259" key="5">
    <source>
        <dbReference type="Pfam" id="PF13847"/>
    </source>
</evidence>
<comment type="pathway">
    <text evidence="4">Phospholipid metabolism.</text>
</comment>
<gene>
    <name evidence="6" type="ORF">M2650_09230</name>
</gene>
<evidence type="ECO:0000256" key="4">
    <source>
        <dbReference type="ARBA" id="ARBA00025707"/>
    </source>
</evidence>
<sequence length="264" mass="28917">MKVPETALPDERPNTGARPVDYDAELRLHNRAFRHACAILARERVLDIGCGAGQTTRDAARAASAGSAMGIDTSSSMIARARELAAAEDVRNVRFELGDAQTHSFPPQGFDVAISRFGTMFFADPIAAFRNIRGALADDGRLIMMVWQALEANEWSLAIQGDRPQSSAAFSLADPSLAKKILDAAGFADATFQDVHEPVYYGDSVEAALAWIGQFQATREALRSLDAAAVERERTRLREAVAQHHRDDGVWFDSRAWIISARCR</sequence>
<keyword evidence="3" id="KW-0808">Transferase</keyword>
<evidence type="ECO:0000256" key="2">
    <source>
        <dbReference type="ARBA" id="ARBA00022603"/>
    </source>
</evidence>
<evidence type="ECO:0000256" key="1">
    <source>
        <dbReference type="ARBA" id="ARBA00005189"/>
    </source>
</evidence>
<reference evidence="6 7" key="1">
    <citation type="submission" date="2022-05" db="EMBL/GenBank/DDBJ databases">
        <title>Luteimonas sp. SX5, whole genome shotgun sequencing project.</title>
        <authorList>
            <person name="Zhao G."/>
            <person name="Shen L."/>
        </authorList>
    </citation>
    <scope>NUCLEOTIDE SEQUENCE [LARGE SCALE GENOMIC DNA]</scope>
    <source>
        <strain evidence="6 7">SX5</strain>
    </source>
</reference>
<organism evidence="6 7">
    <name type="scientific">Luteimonas galliterrae</name>
    <dbReference type="NCBI Taxonomy" id="2940486"/>
    <lineage>
        <taxon>Bacteria</taxon>
        <taxon>Pseudomonadati</taxon>
        <taxon>Pseudomonadota</taxon>
        <taxon>Gammaproteobacteria</taxon>
        <taxon>Lysobacterales</taxon>
        <taxon>Lysobacteraceae</taxon>
        <taxon>Luteimonas</taxon>
    </lineage>
</organism>
<evidence type="ECO:0000256" key="3">
    <source>
        <dbReference type="ARBA" id="ARBA00022679"/>
    </source>
</evidence>
<dbReference type="InterPro" id="IPR029063">
    <property type="entry name" value="SAM-dependent_MTases_sf"/>
</dbReference>
<dbReference type="PANTHER" id="PTHR44307">
    <property type="entry name" value="PHOSPHOETHANOLAMINE METHYLTRANSFERASE"/>
    <property type="match status" value="1"/>
</dbReference>
<proteinExistence type="predicted"/>
<comment type="pathway">
    <text evidence="1">Lipid metabolism.</text>
</comment>
<dbReference type="Pfam" id="PF13847">
    <property type="entry name" value="Methyltransf_31"/>
    <property type="match status" value="1"/>
</dbReference>
<comment type="caution">
    <text evidence="6">The sequence shown here is derived from an EMBL/GenBank/DDBJ whole genome shotgun (WGS) entry which is preliminary data.</text>
</comment>
<name>A0ABT0MIX2_9GAMM</name>
<keyword evidence="2 6" id="KW-0489">Methyltransferase</keyword>
<dbReference type="RefSeq" id="WP_249473494.1">
    <property type="nucleotide sequence ID" value="NZ_JAMBEP010000001.1"/>
</dbReference>
<protein>
    <submittedName>
        <fullName evidence="6">Methyltransferase domain-containing protein</fullName>
    </submittedName>
</protein>
<dbReference type="GO" id="GO:0032259">
    <property type="term" value="P:methylation"/>
    <property type="evidence" value="ECO:0007669"/>
    <property type="project" value="UniProtKB-KW"/>
</dbReference>
<dbReference type="InterPro" id="IPR025714">
    <property type="entry name" value="Methyltranfer_dom"/>
</dbReference>
<evidence type="ECO:0000313" key="6">
    <source>
        <dbReference type="EMBL" id="MCL1634811.1"/>
    </source>
</evidence>
<dbReference type="PANTHER" id="PTHR44307:SF2">
    <property type="entry name" value="PHOSPHOETHANOLAMINE METHYLTRANSFERASE ISOFORM X1"/>
    <property type="match status" value="1"/>
</dbReference>
<dbReference type="SUPFAM" id="SSF53335">
    <property type="entry name" value="S-adenosyl-L-methionine-dependent methyltransferases"/>
    <property type="match status" value="1"/>
</dbReference>
<feature type="domain" description="Methyltransferase" evidence="5">
    <location>
        <begin position="43"/>
        <end position="146"/>
    </location>
</feature>